<feature type="domain" description="DUF306" evidence="2">
    <location>
        <begin position="41"/>
        <end position="120"/>
    </location>
</feature>
<dbReference type="Gene3D" id="2.40.128.270">
    <property type="match status" value="1"/>
</dbReference>
<evidence type="ECO:0000256" key="1">
    <source>
        <dbReference type="SAM" id="SignalP"/>
    </source>
</evidence>
<protein>
    <submittedName>
        <fullName evidence="3">META domain-containing protein</fullName>
    </submittedName>
</protein>
<proteinExistence type="predicted"/>
<keyword evidence="1" id="KW-0732">Signal</keyword>
<accession>A0A6G7XIV8</accession>
<evidence type="ECO:0000259" key="2">
    <source>
        <dbReference type="Pfam" id="PF03724"/>
    </source>
</evidence>
<evidence type="ECO:0000313" key="3">
    <source>
        <dbReference type="EMBL" id="QIK64307.1"/>
    </source>
</evidence>
<dbReference type="KEGG" id="lvi:G7068_14675"/>
<reference evidence="3 4" key="1">
    <citation type="submission" date="2020-03" db="EMBL/GenBank/DDBJ databases">
        <title>Leucobacter sp. nov., isolated from beetles.</title>
        <authorList>
            <person name="Hyun D.-W."/>
            <person name="Bae J.-W."/>
        </authorList>
    </citation>
    <scope>NUCLEOTIDE SEQUENCE [LARGE SCALE GENOMIC DNA]</scope>
    <source>
        <strain evidence="3 4">HDW9C</strain>
    </source>
</reference>
<sequence length="127" mass="13148">MKSASLRTSMIATAAVAAILLSACASSTESTKGVEGTWGDPKAKGSPSLEFTANGEYTGTDGCNTVGGSFTEAKDGTIDLGAMRSTRMFCEGVDTWLETAHEATISGDKLVIKNEEGAEIGTLLRFS</sequence>
<dbReference type="EMBL" id="CP049863">
    <property type="protein sequence ID" value="QIK64307.1"/>
    <property type="molecule type" value="Genomic_DNA"/>
</dbReference>
<keyword evidence="4" id="KW-1185">Reference proteome</keyword>
<name>A0A6G7XIV8_9MICO</name>
<dbReference type="InterPro" id="IPR005184">
    <property type="entry name" value="DUF306_Meta_HslJ"/>
</dbReference>
<evidence type="ECO:0000313" key="4">
    <source>
        <dbReference type="Proteomes" id="UP000502677"/>
    </source>
</evidence>
<dbReference type="Pfam" id="PF03724">
    <property type="entry name" value="META"/>
    <property type="match status" value="1"/>
</dbReference>
<feature type="signal peptide" evidence="1">
    <location>
        <begin position="1"/>
        <end position="25"/>
    </location>
</feature>
<dbReference type="InterPro" id="IPR038670">
    <property type="entry name" value="HslJ-like_sf"/>
</dbReference>
<feature type="chain" id="PRO_5026099032" evidence="1">
    <location>
        <begin position="26"/>
        <end position="127"/>
    </location>
</feature>
<dbReference type="PROSITE" id="PS51257">
    <property type="entry name" value="PROKAR_LIPOPROTEIN"/>
    <property type="match status" value="1"/>
</dbReference>
<dbReference type="AlphaFoldDB" id="A0A6G7XIV8"/>
<organism evidence="3 4">
    <name type="scientific">Leucobacter viscericola</name>
    <dbReference type="NCBI Taxonomy" id="2714935"/>
    <lineage>
        <taxon>Bacteria</taxon>
        <taxon>Bacillati</taxon>
        <taxon>Actinomycetota</taxon>
        <taxon>Actinomycetes</taxon>
        <taxon>Micrococcales</taxon>
        <taxon>Microbacteriaceae</taxon>
        <taxon>Leucobacter</taxon>
    </lineage>
</organism>
<dbReference type="Proteomes" id="UP000502677">
    <property type="component" value="Chromosome"/>
</dbReference>
<dbReference type="RefSeq" id="WP_166292640.1">
    <property type="nucleotide sequence ID" value="NZ_CP049863.1"/>
</dbReference>
<gene>
    <name evidence="3" type="ORF">G7068_14675</name>
</gene>